<evidence type="ECO:0000313" key="3">
    <source>
        <dbReference type="EMBL" id="MCP9600182.1"/>
    </source>
</evidence>
<feature type="transmembrane region" description="Helical" evidence="1">
    <location>
        <begin position="292"/>
        <end position="310"/>
    </location>
</feature>
<comment type="caution">
    <text evidence="3">The sequence shown here is derived from an EMBL/GenBank/DDBJ whole genome shotgun (WGS) entry which is preliminary data.</text>
</comment>
<dbReference type="EMBL" id="JANDWN010000023">
    <property type="protein sequence ID" value="MCP9600182.1"/>
    <property type="molecule type" value="Genomic_DNA"/>
</dbReference>
<feature type="transmembrane region" description="Helical" evidence="1">
    <location>
        <begin position="226"/>
        <end position="248"/>
    </location>
</feature>
<evidence type="ECO:0000256" key="1">
    <source>
        <dbReference type="SAM" id="Phobius"/>
    </source>
</evidence>
<protein>
    <recommendedName>
        <fullName evidence="2">Acyltransferase 3 domain-containing protein</fullName>
    </recommendedName>
</protein>
<feature type="transmembrane region" description="Helical" evidence="1">
    <location>
        <begin position="139"/>
        <end position="158"/>
    </location>
</feature>
<feature type="transmembrane region" description="Helical" evidence="1">
    <location>
        <begin position="197"/>
        <end position="214"/>
    </location>
</feature>
<feature type="transmembrane region" description="Helical" evidence="1">
    <location>
        <begin position="7"/>
        <end position="28"/>
    </location>
</feature>
<evidence type="ECO:0000313" key="4">
    <source>
        <dbReference type="Proteomes" id="UP001204486"/>
    </source>
</evidence>
<sequence length="360" mass="40669">MKNRRSFSVDIAKGISIIAIVLGHINFLYPTWKLVNTTDLFIYLWHVAVFFLLAGFFIKEEQLVQPKLWFKKKFSSLYLKILYFYVPAVLLHNVLIKIGWYSLESNDPVINTYSMMEFAKQTVLAICLGGREPIVGAMWFVYVLFMALIGLSIVSWLIKKLAKDERQYEWMRGIALLAMCIVAGILSNKYGLTIRRFSNTFTAMLLIYVGKIMYQKMKLSFDNGYLAIVCGLVAFEVACMLGGVALNGNEYKDILQLIVVAPAVLYIIMYIGKHIETNVVGKAIAYVGKESFYVMALHFVGFKFCTLALQGIGYGGANLSDLTPGVGGNILLLFVYAFFGVGFPLVFMWGFRKLKDFILS</sequence>
<gene>
    <name evidence="3" type="ORF">NNC55_09475</name>
</gene>
<dbReference type="RefSeq" id="WP_254974295.1">
    <property type="nucleotide sequence ID" value="NZ_JANDWK010000021.1"/>
</dbReference>
<feature type="transmembrane region" description="Helical" evidence="1">
    <location>
        <begin position="78"/>
        <end position="100"/>
    </location>
</feature>
<feature type="transmembrane region" description="Helical" evidence="1">
    <location>
        <begin position="40"/>
        <end position="58"/>
    </location>
</feature>
<reference evidence="3" key="1">
    <citation type="submission" date="2022-07" db="EMBL/GenBank/DDBJ databases">
        <title>Prevotella copri.</title>
        <authorList>
            <person name="Yang C."/>
        </authorList>
    </citation>
    <scope>NUCLEOTIDE SEQUENCE</scope>
    <source>
        <strain evidence="3">HF1476</strain>
    </source>
</reference>
<keyword evidence="1" id="KW-0472">Membrane</keyword>
<dbReference type="InterPro" id="IPR002656">
    <property type="entry name" value="Acyl_transf_3_dom"/>
</dbReference>
<organism evidence="3 4">
    <name type="scientific">Segatella copri</name>
    <dbReference type="NCBI Taxonomy" id="165179"/>
    <lineage>
        <taxon>Bacteria</taxon>
        <taxon>Pseudomonadati</taxon>
        <taxon>Bacteroidota</taxon>
        <taxon>Bacteroidia</taxon>
        <taxon>Bacteroidales</taxon>
        <taxon>Prevotellaceae</taxon>
        <taxon>Segatella</taxon>
    </lineage>
</organism>
<dbReference type="Pfam" id="PF01757">
    <property type="entry name" value="Acyl_transf_3"/>
    <property type="match status" value="1"/>
</dbReference>
<feature type="transmembrane region" description="Helical" evidence="1">
    <location>
        <begin position="330"/>
        <end position="351"/>
    </location>
</feature>
<keyword evidence="1" id="KW-1133">Transmembrane helix</keyword>
<proteinExistence type="predicted"/>
<name>A0AAW5IX37_9BACT</name>
<dbReference type="Proteomes" id="UP001204486">
    <property type="component" value="Unassembled WGS sequence"/>
</dbReference>
<accession>A0AAW5IX37</accession>
<dbReference type="AlphaFoldDB" id="A0AAW5IX37"/>
<feature type="transmembrane region" description="Helical" evidence="1">
    <location>
        <begin position="254"/>
        <end position="271"/>
    </location>
</feature>
<dbReference type="GO" id="GO:0016747">
    <property type="term" value="F:acyltransferase activity, transferring groups other than amino-acyl groups"/>
    <property type="evidence" value="ECO:0007669"/>
    <property type="project" value="InterPro"/>
</dbReference>
<feature type="transmembrane region" description="Helical" evidence="1">
    <location>
        <begin position="170"/>
        <end position="191"/>
    </location>
</feature>
<keyword evidence="1" id="KW-0812">Transmembrane</keyword>
<feature type="domain" description="Acyltransferase 3" evidence="2">
    <location>
        <begin position="8"/>
        <end position="349"/>
    </location>
</feature>
<evidence type="ECO:0000259" key="2">
    <source>
        <dbReference type="Pfam" id="PF01757"/>
    </source>
</evidence>